<accession>A0A830FIN0</accession>
<organism evidence="1 2">
    <name type="scientific">Haloarcula argentinensis</name>
    <dbReference type="NCBI Taxonomy" id="43776"/>
    <lineage>
        <taxon>Archaea</taxon>
        <taxon>Methanobacteriati</taxon>
        <taxon>Methanobacteriota</taxon>
        <taxon>Stenosarchaea group</taxon>
        <taxon>Halobacteria</taxon>
        <taxon>Halobacteriales</taxon>
        <taxon>Haloarculaceae</taxon>
        <taxon>Haloarcula</taxon>
    </lineage>
</organism>
<gene>
    <name evidence="1" type="ORF">GCM10009006_34800</name>
</gene>
<evidence type="ECO:0000313" key="1">
    <source>
        <dbReference type="EMBL" id="GGM50678.1"/>
    </source>
</evidence>
<dbReference type="RefSeq" id="WP_188853819.1">
    <property type="nucleotide sequence ID" value="NZ_BMON01000005.1"/>
</dbReference>
<protein>
    <submittedName>
        <fullName evidence="1">Uncharacterized protein</fullName>
    </submittedName>
</protein>
<sequence length="104" mass="12083">MADDIDDLVDELEELDDRAEELDGENEVPLSELFNPNFMNGYTDFESIEEFFEESPWTVESEEDLDEIPDGPFNEYVGEHTMFSDQDEMMKKAGEEWTTDQLGL</sequence>
<reference evidence="1" key="1">
    <citation type="journal article" date="2014" name="Int. J. Syst. Evol. Microbiol.">
        <title>Complete genome sequence of Corynebacterium casei LMG S-19264T (=DSM 44701T), isolated from a smear-ripened cheese.</title>
        <authorList>
            <consortium name="US DOE Joint Genome Institute (JGI-PGF)"/>
            <person name="Walter F."/>
            <person name="Albersmeier A."/>
            <person name="Kalinowski J."/>
            <person name="Ruckert C."/>
        </authorList>
    </citation>
    <scope>NUCLEOTIDE SEQUENCE</scope>
    <source>
        <strain evidence="1">JCM 15759</strain>
    </source>
</reference>
<dbReference type="OrthoDB" id="178002at2157"/>
<evidence type="ECO:0000313" key="2">
    <source>
        <dbReference type="Proteomes" id="UP000656367"/>
    </source>
</evidence>
<comment type="caution">
    <text evidence="1">The sequence shown here is derived from an EMBL/GenBank/DDBJ whole genome shotgun (WGS) entry which is preliminary data.</text>
</comment>
<name>A0A830FIN0_HALAR</name>
<dbReference type="Proteomes" id="UP000656367">
    <property type="component" value="Unassembled WGS sequence"/>
</dbReference>
<proteinExistence type="predicted"/>
<dbReference type="EMBL" id="BMON01000005">
    <property type="protein sequence ID" value="GGM50678.1"/>
    <property type="molecule type" value="Genomic_DNA"/>
</dbReference>
<dbReference type="AlphaFoldDB" id="A0A830FIN0"/>
<reference evidence="1" key="2">
    <citation type="submission" date="2020-09" db="EMBL/GenBank/DDBJ databases">
        <authorList>
            <person name="Sun Q."/>
            <person name="Ohkuma M."/>
        </authorList>
    </citation>
    <scope>NUCLEOTIDE SEQUENCE</scope>
    <source>
        <strain evidence="1">JCM 15759</strain>
    </source>
</reference>